<dbReference type="SUPFAM" id="SSF52151">
    <property type="entry name" value="FabD/lysophospholipase-like"/>
    <property type="match status" value="1"/>
</dbReference>
<reference evidence="6 7" key="1">
    <citation type="submission" date="2020-07" db="EMBL/GenBank/DDBJ databases">
        <title>Sequencing the genomes of 1000 actinobacteria strains.</title>
        <authorList>
            <person name="Klenk H.-P."/>
        </authorList>
    </citation>
    <scope>NUCLEOTIDE SEQUENCE [LARGE SCALE GENOMIC DNA]</scope>
    <source>
        <strain evidence="6 7">DSM 21349</strain>
    </source>
</reference>
<dbReference type="AlphaFoldDB" id="A0A7W3IYA9"/>
<comment type="caution">
    <text evidence="6">The sequence shown here is derived from an EMBL/GenBank/DDBJ whole genome shotgun (WGS) entry which is preliminary data.</text>
</comment>
<evidence type="ECO:0000256" key="2">
    <source>
        <dbReference type="ARBA" id="ARBA00022963"/>
    </source>
</evidence>
<dbReference type="Pfam" id="PF01734">
    <property type="entry name" value="Patatin"/>
    <property type="match status" value="1"/>
</dbReference>
<dbReference type="GO" id="GO:0016787">
    <property type="term" value="F:hydrolase activity"/>
    <property type="evidence" value="ECO:0007669"/>
    <property type="project" value="UniProtKB-UniRule"/>
</dbReference>
<keyword evidence="2 4" id="KW-0442">Lipid degradation</keyword>
<sequence length="326" mass="35056">MSRVGLVLGAGGVVGQAYHAGVLAALEHDLGWDPRDAEVVVGTSAGAITGTLLRVGVPAPELAAWIVQAPLEAEGMMLRSLLGNEIPVFEPFRLLPLLRRLPDPPGWEMVQRAVIRPWTFRPMAAALALLAPGRVDIAEQLGMLREVEGRSWPDRDLWICAVRRRDGRRVVFGRPGGPEAPLHLAIAASCAVPGYFMPVTIDDHVYVDGGAHSPTNAALLRGQDLDLVIVVSPMSGPVQIPTDLYALSRGHAARLARREARALRDSGTPVITFRPGAAELAAMGNDFMARERVDEIVQQAFLGAGSYAARPEIRELLITAGLRRGH</sequence>
<dbReference type="GO" id="GO:0016042">
    <property type="term" value="P:lipid catabolic process"/>
    <property type="evidence" value="ECO:0007669"/>
    <property type="project" value="UniProtKB-UniRule"/>
</dbReference>
<feature type="short sequence motif" description="GXSXG" evidence="4">
    <location>
        <begin position="42"/>
        <end position="46"/>
    </location>
</feature>
<feature type="short sequence motif" description="DGA/G" evidence="4">
    <location>
        <begin position="208"/>
        <end position="210"/>
    </location>
</feature>
<keyword evidence="3 4" id="KW-0443">Lipid metabolism</keyword>
<dbReference type="RefSeq" id="WP_182537567.1">
    <property type="nucleotide sequence ID" value="NZ_JACGXA010000001.1"/>
</dbReference>
<evidence type="ECO:0000256" key="3">
    <source>
        <dbReference type="ARBA" id="ARBA00023098"/>
    </source>
</evidence>
<dbReference type="PANTHER" id="PTHR14226:SF57">
    <property type="entry name" value="BLR7027 PROTEIN"/>
    <property type="match status" value="1"/>
</dbReference>
<dbReference type="EMBL" id="JACGXA010000001">
    <property type="protein sequence ID" value="MBA8802885.1"/>
    <property type="molecule type" value="Genomic_DNA"/>
</dbReference>
<organism evidence="6 7">
    <name type="scientific">Nocardioides ginsengisegetis</name>
    <dbReference type="NCBI Taxonomy" id="661491"/>
    <lineage>
        <taxon>Bacteria</taxon>
        <taxon>Bacillati</taxon>
        <taxon>Actinomycetota</taxon>
        <taxon>Actinomycetes</taxon>
        <taxon>Propionibacteriales</taxon>
        <taxon>Nocardioidaceae</taxon>
        <taxon>Nocardioides</taxon>
    </lineage>
</organism>
<evidence type="ECO:0000256" key="4">
    <source>
        <dbReference type="PROSITE-ProRule" id="PRU01161"/>
    </source>
</evidence>
<dbReference type="InterPro" id="IPR050301">
    <property type="entry name" value="NTE"/>
</dbReference>
<name>A0A7W3IYA9_9ACTN</name>
<dbReference type="Proteomes" id="UP000580910">
    <property type="component" value="Unassembled WGS sequence"/>
</dbReference>
<accession>A0A7W3IYA9</accession>
<feature type="active site" description="Proton acceptor" evidence="4">
    <location>
        <position position="208"/>
    </location>
</feature>
<gene>
    <name evidence="6" type="ORF">FB382_001176</name>
</gene>
<evidence type="ECO:0000259" key="5">
    <source>
        <dbReference type="PROSITE" id="PS51635"/>
    </source>
</evidence>
<keyword evidence="1 4" id="KW-0378">Hydrolase</keyword>
<feature type="domain" description="PNPLA" evidence="5">
    <location>
        <begin position="7"/>
        <end position="221"/>
    </location>
</feature>
<dbReference type="InterPro" id="IPR016035">
    <property type="entry name" value="Acyl_Trfase/lysoPLipase"/>
</dbReference>
<dbReference type="Gene3D" id="3.40.1090.10">
    <property type="entry name" value="Cytosolic phospholipase A2 catalytic domain"/>
    <property type="match status" value="2"/>
</dbReference>
<comment type="caution">
    <text evidence="4">Lacks conserved residue(s) required for the propagation of feature annotation.</text>
</comment>
<keyword evidence="7" id="KW-1185">Reference proteome</keyword>
<dbReference type="PROSITE" id="PS51635">
    <property type="entry name" value="PNPLA"/>
    <property type="match status" value="1"/>
</dbReference>
<evidence type="ECO:0000256" key="1">
    <source>
        <dbReference type="ARBA" id="ARBA00022801"/>
    </source>
</evidence>
<evidence type="ECO:0000313" key="7">
    <source>
        <dbReference type="Proteomes" id="UP000580910"/>
    </source>
</evidence>
<proteinExistence type="predicted"/>
<evidence type="ECO:0000313" key="6">
    <source>
        <dbReference type="EMBL" id="MBA8802885.1"/>
    </source>
</evidence>
<dbReference type="InterPro" id="IPR002641">
    <property type="entry name" value="PNPLA_dom"/>
</dbReference>
<dbReference type="PANTHER" id="PTHR14226">
    <property type="entry name" value="NEUROPATHY TARGET ESTERASE/SWISS CHEESE D.MELANOGASTER"/>
    <property type="match status" value="1"/>
</dbReference>
<protein>
    <submittedName>
        <fullName evidence="6">NTE family protein</fullName>
    </submittedName>
</protein>
<feature type="active site" description="Nucleophile" evidence="4">
    <location>
        <position position="44"/>
    </location>
</feature>